<sequence length="161" mass="18972">MAVHKLILDDFFEEAPYTLIAIYCAVEDYRLAYLLNSYLKIRLNRKPSDLDYNNGKSNFSIFEWVDPKYLSTWNLVHNVCKSEVYQKANQQSLFDSEEKITKTFYLIPEYKQVNYFLKIDSEFDDDQGKLIIDTILKIPQISTAYHIDGNQLKSKNNLIFS</sequence>
<dbReference type="EMBL" id="PJEO01000016">
    <property type="protein sequence ID" value="PKQ45920.1"/>
    <property type="molecule type" value="Genomic_DNA"/>
</dbReference>
<organism evidence="1 2">
    <name type="scientific">Confluentibacter flavum</name>
    <dbReference type="NCBI Taxonomy" id="1909700"/>
    <lineage>
        <taxon>Bacteria</taxon>
        <taxon>Pseudomonadati</taxon>
        <taxon>Bacteroidota</taxon>
        <taxon>Flavobacteriia</taxon>
        <taxon>Flavobacteriales</taxon>
        <taxon>Flavobacteriaceae</taxon>
        <taxon>Confluentibacter</taxon>
    </lineage>
</organism>
<reference evidence="1 2" key="1">
    <citation type="submission" date="2017-12" db="EMBL/GenBank/DDBJ databases">
        <title>Confluentibacter flavum sp. nov., isolated from the saline lake.</title>
        <authorList>
            <person name="Yu L."/>
        </authorList>
    </citation>
    <scope>NUCLEOTIDE SEQUENCE [LARGE SCALE GENOMIC DNA]</scope>
    <source>
        <strain evidence="1 2">3B</strain>
    </source>
</reference>
<gene>
    <name evidence="1" type="ORF">CSW08_05725</name>
</gene>
<evidence type="ECO:0000313" key="2">
    <source>
        <dbReference type="Proteomes" id="UP000233435"/>
    </source>
</evidence>
<dbReference type="AlphaFoldDB" id="A0A2N3HLS8"/>
<name>A0A2N3HLS8_9FLAO</name>
<accession>A0A2N3HLS8</accession>
<dbReference type="NCBIfam" id="NF033205">
    <property type="entry name" value="IPExxxVDY"/>
    <property type="match status" value="1"/>
</dbReference>
<keyword evidence="2" id="KW-1185">Reference proteome</keyword>
<proteinExistence type="predicted"/>
<comment type="caution">
    <text evidence="1">The sequence shown here is derived from an EMBL/GenBank/DDBJ whole genome shotgun (WGS) entry which is preliminary data.</text>
</comment>
<evidence type="ECO:0000313" key="1">
    <source>
        <dbReference type="EMBL" id="PKQ45920.1"/>
    </source>
</evidence>
<dbReference type="InterPro" id="IPR047690">
    <property type="entry name" value="IPExxxVDY_fam"/>
</dbReference>
<protein>
    <submittedName>
        <fullName evidence="1">IPExxxVDY family protein</fullName>
    </submittedName>
</protein>
<dbReference type="RefSeq" id="WP_106658947.1">
    <property type="nucleotide sequence ID" value="NZ_PJEO01000016.1"/>
</dbReference>
<dbReference type="OrthoDB" id="676614at2"/>
<dbReference type="Proteomes" id="UP000233435">
    <property type="component" value="Unassembled WGS sequence"/>
</dbReference>